<evidence type="ECO:0000313" key="3">
    <source>
        <dbReference type="Proteomes" id="UP001195769"/>
    </source>
</evidence>
<sequence>MSKSVRQHTHLQTAANLLGVRHKVPNLDDSKIHCTRAVQLWHSPEAAEGQPVNQQSLNEKVEFRIPLNTADASKSMTYVEHFYRESDHPMDMFDSIRAMMDLPKEYEHLGWRLLTTRRTDAPHRLLNSQDITSAFKTVRAEQMSGRKLKKTVAIEILNTMAVFKGKSTKQEARWCSAGEQNLISNGPLLPYMKELENVKNRLRCSEHRLGDSENTFCWVDTSQPNIPHYSLCTQDLQEWAKCLVHILLYASKQLLVTPMNFSMMLESQTTPALLYPAHPILTTSARHKESNASLQRVPTEPISPIIHTHIHLSSVNDTRASNGTLPEQEDSKCPTMAPQPLKRTFALYIESDEETDGDEPQQEIHSVLTSIHSRYPAMDFLQYENSLREHGILYLPTAAHFGSQFYVEKVGMSEGAAFTFHGRVCKAHMKEERARARRKVKGKRKARVDDTDKENHI</sequence>
<name>A0AAD4E4W2_9AGAM</name>
<feature type="compositionally biased region" description="Basic and acidic residues" evidence="1">
    <location>
        <begin position="447"/>
        <end position="457"/>
    </location>
</feature>
<gene>
    <name evidence="2" type="ORF">F5891DRAFT_1190622</name>
</gene>
<feature type="region of interest" description="Disordered" evidence="1">
    <location>
        <begin position="317"/>
        <end position="336"/>
    </location>
</feature>
<feature type="compositionally biased region" description="Basic residues" evidence="1">
    <location>
        <begin position="435"/>
        <end position="446"/>
    </location>
</feature>
<dbReference type="EMBL" id="JABBWK010000038">
    <property type="protein sequence ID" value="KAG1898549.1"/>
    <property type="molecule type" value="Genomic_DNA"/>
</dbReference>
<dbReference type="RefSeq" id="XP_041224125.1">
    <property type="nucleotide sequence ID" value="XM_041367338.1"/>
</dbReference>
<dbReference type="Proteomes" id="UP001195769">
    <property type="component" value="Unassembled WGS sequence"/>
</dbReference>
<evidence type="ECO:0000313" key="2">
    <source>
        <dbReference type="EMBL" id="KAG1898549.1"/>
    </source>
</evidence>
<dbReference type="GeneID" id="64661636"/>
<reference evidence="2" key="1">
    <citation type="journal article" date="2020" name="New Phytol.">
        <title>Comparative genomics reveals dynamic genome evolution in host specialist ectomycorrhizal fungi.</title>
        <authorList>
            <person name="Lofgren L.A."/>
            <person name="Nguyen N.H."/>
            <person name="Vilgalys R."/>
            <person name="Ruytinx J."/>
            <person name="Liao H.L."/>
            <person name="Branco S."/>
            <person name="Kuo A."/>
            <person name="LaButti K."/>
            <person name="Lipzen A."/>
            <person name="Andreopoulos W."/>
            <person name="Pangilinan J."/>
            <person name="Riley R."/>
            <person name="Hundley H."/>
            <person name="Na H."/>
            <person name="Barry K."/>
            <person name="Grigoriev I.V."/>
            <person name="Stajich J.E."/>
            <person name="Kennedy P.G."/>
        </authorList>
    </citation>
    <scope>NUCLEOTIDE SEQUENCE</scope>
    <source>
        <strain evidence="2">FC203</strain>
    </source>
</reference>
<evidence type="ECO:0000256" key="1">
    <source>
        <dbReference type="SAM" id="MobiDB-lite"/>
    </source>
</evidence>
<accession>A0AAD4E4W2</accession>
<keyword evidence="3" id="KW-1185">Reference proteome</keyword>
<feature type="region of interest" description="Disordered" evidence="1">
    <location>
        <begin position="434"/>
        <end position="457"/>
    </location>
</feature>
<protein>
    <submittedName>
        <fullName evidence="2">Uncharacterized protein</fullName>
    </submittedName>
</protein>
<proteinExistence type="predicted"/>
<comment type="caution">
    <text evidence="2">The sequence shown here is derived from an EMBL/GenBank/DDBJ whole genome shotgun (WGS) entry which is preliminary data.</text>
</comment>
<dbReference type="AlphaFoldDB" id="A0AAD4E4W2"/>
<organism evidence="2 3">
    <name type="scientific">Suillus fuscotomentosus</name>
    <dbReference type="NCBI Taxonomy" id="1912939"/>
    <lineage>
        <taxon>Eukaryota</taxon>
        <taxon>Fungi</taxon>
        <taxon>Dikarya</taxon>
        <taxon>Basidiomycota</taxon>
        <taxon>Agaricomycotina</taxon>
        <taxon>Agaricomycetes</taxon>
        <taxon>Agaricomycetidae</taxon>
        <taxon>Boletales</taxon>
        <taxon>Suillineae</taxon>
        <taxon>Suillaceae</taxon>
        <taxon>Suillus</taxon>
    </lineage>
</organism>